<evidence type="ECO:0000259" key="7">
    <source>
        <dbReference type="Pfam" id="PF09335"/>
    </source>
</evidence>
<keyword evidence="5 6" id="KW-0472">Membrane</keyword>
<evidence type="ECO:0000256" key="2">
    <source>
        <dbReference type="ARBA" id="ARBA00022475"/>
    </source>
</evidence>
<feature type="transmembrane region" description="Helical" evidence="6">
    <location>
        <begin position="88"/>
        <end position="110"/>
    </location>
</feature>
<feature type="transmembrane region" description="Helical" evidence="6">
    <location>
        <begin position="6"/>
        <end position="26"/>
    </location>
</feature>
<evidence type="ECO:0000256" key="1">
    <source>
        <dbReference type="ARBA" id="ARBA00004651"/>
    </source>
</evidence>
<organism evidence="8 9">
    <name type="scientific">Paracoccus caeni</name>
    <dbReference type="NCBI Taxonomy" id="657651"/>
    <lineage>
        <taxon>Bacteria</taxon>
        <taxon>Pseudomonadati</taxon>
        <taxon>Pseudomonadota</taxon>
        <taxon>Alphaproteobacteria</taxon>
        <taxon>Rhodobacterales</taxon>
        <taxon>Paracoccaceae</taxon>
        <taxon>Paracoccus</taxon>
    </lineage>
</organism>
<dbReference type="Proteomes" id="UP000640485">
    <property type="component" value="Unassembled WGS sequence"/>
</dbReference>
<feature type="transmembrane region" description="Helical" evidence="6">
    <location>
        <begin position="51"/>
        <end position="82"/>
    </location>
</feature>
<dbReference type="GO" id="GO:0005886">
    <property type="term" value="C:plasma membrane"/>
    <property type="evidence" value="ECO:0007669"/>
    <property type="project" value="UniProtKB-SubCell"/>
</dbReference>
<keyword evidence="9" id="KW-1185">Reference proteome</keyword>
<feature type="transmembrane region" description="Helical" evidence="6">
    <location>
        <begin position="200"/>
        <end position="219"/>
    </location>
</feature>
<evidence type="ECO:0000256" key="5">
    <source>
        <dbReference type="ARBA" id="ARBA00023136"/>
    </source>
</evidence>
<dbReference type="InterPro" id="IPR032816">
    <property type="entry name" value="VTT_dom"/>
</dbReference>
<comment type="similarity">
    <text evidence="6">Belongs to the TVP38/TMEM64 family.</text>
</comment>
<dbReference type="PANTHER" id="PTHR12677:SF59">
    <property type="entry name" value="GOLGI APPARATUS MEMBRANE PROTEIN TVP38-RELATED"/>
    <property type="match status" value="1"/>
</dbReference>
<reference evidence="8" key="1">
    <citation type="submission" date="2021-01" db="EMBL/GenBank/DDBJ databases">
        <title>Paracoccus amoyensis sp. nov., isolated from the surface seawater along the coast of Xiamen Island, China.</title>
        <authorList>
            <person name="Lyu L."/>
        </authorList>
    </citation>
    <scope>NUCLEOTIDE SEQUENCE</scope>
    <source>
        <strain evidence="8">MJ17</strain>
    </source>
</reference>
<dbReference type="InterPro" id="IPR015414">
    <property type="entry name" value="TMEM64"/>
</dbReference>
<comment type="subcellular location">
    <subcellularLocation>
        <location evidence="1 6">Cell membrane</location>
        <topology evidence="1 6">Multi-pass membrane protein</topology>
    </subcellularLocation>
</comment>
<sequence length="232" mass="25355">MIRFLTTWLPAIVIAIGVAALWHWAVPVQPELTELHGTIERFRRWNDARPLFYAAGFFGASIGLLLLPVPLVLLALIAGAIFDFWPGLVLISAASTIAATLLMLASRYVLAGPLKARLNANLTDRLERLNAAVDRDGAMTLLSLRLTPAVPFHALNLAAGLTSIRLRSYVIVTLIGKLPMIAIFVGAGNHLADVERVADIMTPRVIAILFLLAVFPWLARWTARQIRKARAG</sequence>
<evidence type="ECO:0000256" key="3">
    <source>
        <dbReference type="ARBA" id="ARBA00022692"/>
    </source>
</evidence>
<dbReference type="AlphaFoldDB" id="A0A934VX08"/>
<evidence type="ECO:0000313" key="9">
    <source>
        <dbReference type="Proteomes" id="UP000640485"/>
    </source>
</evidence>
<name>A0A934VX08_9RHOB</name>
<gene>
    <name evidence="8" type="ORF">JJJ17_00960</name>
</gene>
<dbReference type="Pfam" id="PF09335">
    <property type="entry name" value="VTT_dom"/>
    <property type="match status" value="1"/>
</dbReference>
<comment type="caution">
    <text evidence="8">The sequence shown here is derived from an EMBL/GenBank/DDBJ whole genome shotgun (WGS) entry which is preliminary data.</text>
</comment>
<evidence type="ECO:0000256" key="6">
    <source>
        <dbReference type="RuleBase" id="RU366058"/>
    </source>
</evidence>
<feature type="domain" description="VTT" evidence="7">
    <location>
        <begin position="69"/>
        <end position="189"/>
    </location>
</feature>
<proteinExistence type="inferred from homology"/>
<accession>A0A934VX08</accession>
<feature type="transmembrane region" description="Helical" evidence="6">
    <location>
        <begin position="169"/>
        <end position="188"/>
    </location>
</feature>
<keyword evidence="4 6" id="KW-1133">Transmembrane helix</keyword>
<protein>
    <recommendedName>
        <fullName evidence="6">TVP38/TMEM64 family membrane protein</fullName>
    </recommendedName>
</protein>
<dbReference type="PANTHER" id="PTHR12677">
    <property type="entry name" value="GOLGI APPARATUS MEMBRANE PROTEIN TVP38-RELATED"/>
    <property type="match status" value="1"/>
</dbReference>
<evidence type="ECO:0000256" key="4">
    <source>
        <dbReference type="ARBA" id="ARBA00022989"/>
    </source>
</evidence>
<keyword evidence="3 6" id="KW-0812">Transmembrane</keyword>
<dbReference type="EMBL" id="JAEPRQ010000001">
    <property type="protein sequence ID" value="MBK4214487.1"/>
    <property type="molecule type" value="Genomic_DNA"/>
</dbReference>
<dbReference type="RefSeq" id="WP_200683134.1">
    <property type="nucleotide sequence ID" value="NZ_JAEPRQ010000001.1"/>
</dbReference>
<keyword evidence="2 6" id="KW-1003">Cell membrane</keyword>
<evidence type="ECO:0000313" key="8">
    <source>
        <dbReference type="EMBL" id="MBK4214487.1"/>
    </source>
</evidence>